<dbReference type="GO" id="GO:0016462">
    <property type="term" value="F:pyrophosphatase activity"/>
    <property type="evidence" value="ECO:0007669"/>
    <property type="project" value="UniProtKB-ARBA"/>
</dbReference>
<gene>
    <name evidence="4" type="ORF">KI387_026306</name>
</gene>
<dbReference type="CDD" id="cd02028">
    <property type="entry name" value="UMPK_like"/>
    <property type="match status" value="1"/>
</dbReference>
<comment type="caution">
    <text evidence="4">The sequence shown here is derived from an EMBL/GenBank/DDBJ whole genome shotgun (WGS) entry which is preliminary data.</text>
</comment>
<feature type="transmembrane region" description="Helical" evidence="2">
    <location>
        <begin position="665"/>
        <end position="683"/>
    </location>
</feature>
<keyword evidence="2" id="KW-0472">Membrane</keyword>
<dbReference type="InterPro" id="IPR027417">
    <property type="entry name" value="P-loop_NTPase"/>
</dbReference>
<keyword evidence="5" id="KW-1185">Reference proteome</keyword>
<protein>
    <recommendedName>
        <fullName evidence="3">CYTH domain-containing protein</fullName>
    </recommendedName>
</protein>
<dbReference type="PROSITE" id="PS51707">
    <property type="entry name" value="CYTH"/>
    <property type="match status" value="1"/>
</dbReference>
<dbReference type="Pfam" id="PF00485">
    <property type="entry name" value="PRK"/>
    <property type="match status" value="1"/>
</dbReference>
<evidence type="ECO:0000313" key="4">
    <source>
        <dbReference type="EMBL" id="KAH9311271.1"/>
    </source>
</evidence>
<dbReference type="Gene3D" id="3.40.50.300">
    <property type="entry name" value="P-loop containing nucleotide triphosphate hydrolases"/>
    <property type="match status" value="1"/>
</dbReference>
<keyword evidence="2" id="KW-0812">Transmembrane</keyword>
<dbReference type="OMA" id="YSKSWSR"/>
<keyword evidence="2" id="KW-1133">Transmembrane helix</keyword>
<proteinExistence type="predicted"/>
<dbReference type="AlphaFoldDB" id="A0AA38L0S9"/>
<feature type="domain" description="CYTH" evidence="3">
    <location>
        <begin position="257"/>
        <end position="422"/>
    </location>
</feature>
<dbReference type="GO" id="GO:0005524">
    <property type="term" value="F:ATP binding"/>
    <property type="evidence" value="ECO:0007669"/>
    <property type="project" value="InterPro"/>
</dbReference>
<dbReference type="Proteomes" id="UP000824469">
    <property type="component" value="Unassembled WGS sequence"/>
</dbReference>
<sequence length="684" mass="76000">MAMNSVATRSDAVLAAARSLREKKGGGGLLKHQVELVKRRDCERYTIAKISESFSFEKGFYLFIRACQLLAQKNEGINVVGLAGPSGAGKTVFCDKVLSFMPGILAISMDNYNDASRLIDGNFDDPALTDYDTLLQNIQDLKDKKSVKIPIYDFKCSCRTGYRDVDVPSSGIVIIEGIHALNENLRPLLDLCVSVTGGVHFDLVKRVMRDIGRSGQAPADIIAQISETVYPMYKVHIEPQLESAHIKIVNKFNPFSGFQTPTYILKSSRLATEDQIREVLSIEDTGKTEETYDIYLLPPGEDAETCQSYLRMRSREGKYKLMFEEWVTDNPFIISPRITFEVGVRLLGGLMALGYTITSSLKRTSCVFTDDRVIVKVDKLEQLHRKYIQVQGKDRSLVAEVAQKLGLDGSYIPHSYIEQIQLEKLTAETMALPEDLKSKLVQNDSEATSPMSFSWISEAKPGLKNQYSKSWSRNSTNDMCIREDYDQPERAQRNSFKSPLVWDKTSNKKYDDSVPDSPQGIEDQDYGRLSEQMASVSERLDEVLSRISELENKVPQFGSQGHLPRQGSAVGSFGNSVCALNCNGNPNGFKPSPPITVSNGSGPGLDPSVIEEVRNLGRGQRHLTKQLDMLNKFLRESIGSPSQHKKNSSWNWDGFFGTMRTNDSGLAIVATVVTIGIGGIVAMS</sequence>
<name>A0AA38L0S9_TAXCH</name>
<accession>A0AA38L0S9</accession>
<evidence type="ECO:0000256" key="1">
    <source>
        <dbReference type="SAM" id="MobiDB-lite"/>
    </source>
</evidence>
<reference evidence="4 5" key="1">
    <citation type="journal article" date="2021" name="Nat. Plants">
        <title>The Taxus genome provides insights into paclitaxel biosynthesis.</title>
        <authorList>
            <person name="Xiong X."/>
            <person name="Gou J."/>
            <person name="Liao Q."/>
            <person name="Li Y."/>
            <person name="Zhou Q."/>
            <person name="Bi G."/>
            <person name="Li C."/>
            <person name="Du R."/>
            <person name="Wang X."/>
            <person name="Sun T."/>
            <person name="Guo L."/>
            <person name="Liang H."/>
            <person name="Lu P."/>
            <person name="Wu Y."/>
            <person name="Zhang Z."/>
            <person name="Ro D.K."/>
            <person name="Shang Y."/>
            <person name="Huang S."/>
            <person name="Yan J."/>
        </authorList>
    </citation>
    <scope>NUCLEOTIDE SEQUENCE [LARGE SCALE GENOMIC DNA]</scope>
    <source>
        <strain evidence="4">Ta-2019</strain>
    </source>
</reference>
<dbReference type="Pfam" id="PF01928">
    <property type="entry name" value="CYTH"/>
    <property type="match status" value="1"/>
</dbReference>
<dbReference type="InterPro" id="IPR023577">
    <property type="entry name" value="CYTH_domain"/>
</dbReference>
<dbReference type="PANTHER" id="PTHR10285">
    <property type="entry name" value="URIDINE KINASE"/>
    <property type="match status" value="1"/>
</dbReference>
<dbReference type="InterPro" id="IPR033469">
    <property type="entry name" value="CYTH-like_dom_sf"/>
</dbReference>
<dbReference type="EMBL" id="JAHRHJ020000006">
    <property type="protein sequence ID" value="KAH9311271.1"/>
    <property type="molecule type" value="Genomic_DNA"/>
</dbReference>
<feature type="non-terminal residue" evidence="4">
    <location>
        <position position="684"/>
    </location>
</feature>
<evidence type="ECO:0000313" key="5">
    <source>
        <dbReference type="Proteomes" id="UP000824469"/>
    </source>
</evidence>
<dbReference type="Gene3D" id="2.40.320.10">
    <property type="entry name" value="Hypothetical Protein Pfu-838710-001"/>
    <property type="match status" value="1"/>
</dbReference>
<dbReference type="SUPFAM" id="SSF55154">
    <property type="entry name" value="CYTH-like phosphatases"/>
    <property type="match status" value="1"/>
</dbReference>
<dbReference type="InterPro" id="IPR006083">
    <property type="entry name" value="PRK/URK"/>
</dbReference>
<evidence type="ECO:0000259" key="3">
    <source>
        <dbReference type="PROSITE" id="PS51707"/>
    </source>
</evidence>
<evidence type="ECO:0000256" key="2">
    <source>
        <dbReference type="SAM" id="Phobius"/>
    </source>
</evidence>
<dbReference type="SUPFAM" id="SSF52540">
    <property type="entry name" value="P-loop containing nucleoside triphosphate hydrolases"/>
    <property type="match status" value="1"/>
</dbReference>
<dbReference type="GO" id="GO:0016301">
    <property type="term" value="F:kinase activity"/>
    <property type="evidence" value="ECO:0007669"/>
    <property type="project" value="InterPro"/>
</dbReference>
<feature type="region of interest" description="Disordered" evidence="1">
    <location>
        <begin position="507"/>
        <end position="526"/>
    </location>
</feature>
<organism evidence="4 5">
    <name type="scientific">Taxus chinensis</name>
    <name type="common">Chinese yew</name>
    <name type="synonym">Taxus wallichiana var. chinensis</name>
    <dbReference type="NCBI Taxonomy" id="29808"/>
    <lineage>
        <taxon>Eukaryota</taxon>
        <taxon>Viridiplantae</taxon>
        <taxon>Streptophyta</taxon>
        <taxon>Embryophyta</taxon>
        <taxon>Tracheophyta</taxon>
        <taxon>Spermatophyta</taxon>
        <taxon>Pinopsida</taxon>
        <taxon>Pinidae</taxon>
        <taxon>Conifers II</taxon>
        <taxon>Cupressales</taxon>
        <taxon>Taxaceae</taxon>
        <taxon>Taxus</taxon>
    </lineage>
</organism>